<comment type="catalytic activity">
    <reaction evidence="8 9">
        <text>thiamine + H2O = 5-(2-hydroxyethyl)-4-methylthiazole + 4-amino-5-hydroxymethyl-2-methylpyrimidine + H(+)</text>
        <dbReference type="Rhea" id="RHEA:17509"/>
        <dbReference type="ChEBI" id="CHEBI:15377"/>
        <dbReference type="ChEBI" id="CHEBI:15378"/>
        <dbReference type="ChEBI" id="CHEBI:16892"/>
        <dbReference type="ChEBI" id="CHEBI:17957"/>
        <dbReference type="ChEBI" id="CHEBI:18385"/>
        <dbReference type="EC" id="3.5.99.2"/>
    </reaction>
</comment>
<organism evidence="11 12">
    <name type="scientific">Gracilibacillus oryzae</name>
    <dbReference type="NCBI Taxonomy" id="1672701"/>
    <lineage>
        <taxon>Bacteria</taxon>
        <taxon>Bacillati</taxon>
        <taxon>Bacillota</taxon>
        <taxon>Bacilli</taxon>
        <taxon>Bacillales</taxon>
        <taxon>Bacillaceae</taxon>
        <taxon>Gracilibacillus</taxon>
    </lineage>
</organism>
<feature type="domain" description="Thiaminase-2/PQQC" evidence="10">
    <location>
        <begin position="10"/>
        <end position="216"/>
    </location>
</feature>
<evidence type="ECO:0000256" key="3">
    <source>
        <dbReference type="ARBA" id="ARBA00010264"/>
    </source>
</evidence>
<evidence type="ECO:0000256" key="1">
    <source>
        <dbReference type="ARBA" id="ARBA00001881"/>
    </source>
</evidence>
<keyword evidence="12" id="KW-1185">Reference proteome</keyword>
<evidence type="ECO:0000256" key="8">
    <source>
        <dbReference type="ARBA" id="ARBA00048337"/>
    </source>
</evidence>
<evidence type="ECO:0000256" key="6">
    <source>
        <dbReference type="ARBA" id="ARBA00013647"/>
    </source>
</evidence>
<dbReference type="Gene3D" id="1.20.910.10">
    <property type="entry name" value="Heme oxygenase-like"/>
    <property type="match status" value="1"/>
</dbReference>
<dbReference type="AlphaFoldDB" id="A0A7C8GQT9"/>
<evidence type="ECO:0000256" key="9">
    <source>
        <dbReference type="RuleBase" id="RU363093"/>
    </source>
</evidence>
<dbReference type="GO" id="GO:0005829">
    <property type="term" value="C:cytosol"/>
    <property type="evidence" value="ECO:0007669"/>
    <property type="project" value="TreeGrafter"/>
</dbReference>
<dbReference type="NCBIfam" id="TIGR04306">
    <property type="entry name" value="salvage_TenA"/>
    <property type="match status" value="1"/>
</dbReference>
<dbReference type="UniPathway" id="UPA00060"/>
<protein>
    <recommendedName>
        <fullName evidence="6 9">Aminopyrimidine aminohydrolase</fullName>
        <ecNumber evidence="5 9">3.5.99.2</ecNumber>
    </recommendedName>
</protein>
<comment type="subunit">
    <text evidence="4">Homotetramer.</text>
</comment>
<name>A0A7C8GQT9_9BACI</name>
<evidence type="ECO:0000256" key="2">
    <source>
        <dbReference type="ARBA" id="ARBA00004948"/>
    </source>
</evidence>
<comment type="pathway">
    <text evidence="2 9">Cofactor biosynthesis; thiamine diphosphate biosynthesis.</text>
</comment>
<dbReference type="InterPro" id="IPR050967">
    <property type="entry name" value="Thiamine_Salvage_TenA"/>
</dbReference>
<keyword evidence="7 9" id="KW-0784">Thiamine biosynthesis</keyword>
<dbReference type="PANTHER" id="PTHR43198:SF2">
    <property type="entry name" value="SI:CH1073-67J19.1-RELATED"/>
    <property type="match status" value="1"/>
</dbReference>
<comment type="caution">
    <text evidence="11">The sequence shown here is derived from an EMBL/GenBank/DDBJ whole genome shotgun (WGS) entry which is preliminary data.</text>
</comment>
<sequence length="227" mass="26438">MSELFTDRLWKRVEPIWHAYLEHPFVKGLGEGTLDQEKFKHWLKQDYVYLIDYSRLFALGSAKAEDLETMTVFAKLLHGVLDLEMDLHRKYAAEFGISAEELEKTEPSAITVAYTSYMLNVSQRGGVENVIASVLACEWSYHFIGKSLASWPGALDDNFYSSWVKLYSSNEFAELAAHCKRLMNKIAEDKPEQELKRLEEIVIRTSQFEYMFWDMVESRAEWPVNQK</sequence>
<evidence type="ECO:0000256" key="4">
    <source>
        <dbReference type="ARBA" id="ARBA00011881"/>
    </source>
</evidence>
<evidence type="ECO:0000313" key="12">
    <source>
        <dbReference type="Proteomes" id="UP000480246"/>
    </source>
</evidence>
<dbReference type="InterPro" id="IPR027574">
    <property type="entry name" value="Thiaminase_II"/>
</dbReference>
<dbReference type="EMBL" id="WEID01000111">
    <property type="protein sequence ID" value="KAB8126286.1"/>
    <property type="molecule type" value="Genomic_DNA"/>
</dbReference>
<dbReference type="SUPFAM" id="SSF48613">
    <property type="entry name" value="Heme oxygenase-like"/>
    <property type="match status" value="1"/>
</dbReference>
<accession>A0A7C8GQT9</accession>
<dbReference type="Pfam" id="PF03070">
    <property type="entry name" value="TENA_THI-4"/>
    <property type="match status" value="1"/>
</dbReference>
<dbReference type="GO" id="GO:0009228">
    <property type="term" value="P:thiamine biosynthetic process"/>
    <property type="evidence" value="ECO:0007669"/>
    <property type="project" value="UniProtKB-KW"/>
</dbReference>
<proteinExistence type="inferred from homology"/>
<dbReference type="EC" id="3.5.99.2" evidence="5 9"/>
<dbReference type="PANTHER" id="PTHR43198">
    <property type="entry name" value="BIFUNCTIONAL TH2 PROTEIN"/>
    <property type="match status" value="1"/>
</dbReference>
<dbReference type="CDD" id="cd19366">
    <property type="entry name" value="TenA_C_BhTenA-like"/>
    <property type="match status" value="1"/>
</dbReference>
<evidence type="ECO:0000256" key="5">
    <source>
        <dbReference type="ARBA" id="ARBA00012684"/>
    </source>
</evidence>
<dbReference type="OrthoDB" id="34166at2"/>
<dbReference type="GO" id="GO:0050334">
    <property type="term" value="F:thiaminase activity"/>
    <property type="evidence" value="ECO:0007669"/>
    <property type="project" value="UniProtKB-EC"/>
</dbReference>
<comment type="function">
    <text evidence="9">Catalyzes an amino-pyrimidine hydrolysis reaction at the C5' of the pyrimidine moiety of thiamine compounds, a reaction that is part of a thiamine salvage pathway.</text>
</comment>
<comment type="similarity">
    <text evidence="3 9">Belongs to the TenA family.</text>
</comment>
<dbReference type="GO" id="GO:0009229">
    <property type="term" value="P:thiamine diphosphate biosynthetic process"/>
    <property type="evidence" value="ECO:0007669"/>
    <property type="project" value="UniProtKB-UniPathway"/>
</dbReference>
<reference evidence="11 12" key="1">
    <citation type="submission" date="2019-10" db="EMBL/GenBank/DDBJ databases">
        <title>Gracilibacillus sp. nov. isolated from rice seeds.</title>
        <authorList>
            <person name="He S."/>
        </authorList>
    </citation>
    <scope>NUCLEOTIDE SEQUENCE [LARGE SCALE GENOMIC DNA]</scope>
    <source>
        <strain evidence="11 12">TD8</strain>
    </source>
</reference>
<evidence type="ECO:0000256" key="7">
    <source>
        <dbReference type="ARBA" id="ARBA00022977"/>
    </source>
</evidence>
<comment type="catalytic activity">
    <reaction evidence="1 9">
        <text>4-amino-5-aminomethyl-2-methylpyrimidine + H2O = 4-amino-5-hydroxymethyl-2-methylpyrimidine + NH4(+)</text>
        <dbReference type="Rhea" id="RHEA:31799"/>
        <dbReference type="ChEBI" id="CHEBI:15377"/>
        <dbReference type="ChEBI" id="CHEBI:16892"/>
        <dbReference type="ChEBI" id="CHEBI:28938"/>
        <dbReference type="ChEBI" id="CHEBI:63416"/>
        <dbReference type="EC" id="3.5.99.2"/>
    </reaction>
</comment>
<evidence type="ECO:0000259" key="10">
    <source>
        <dbReference type="Pfam" id="PF03070"/>
    </source>
</evidence>
<dbReference type="RefSeq" id="WP_153406705.1">
    <property type="nucleotide sequence ID" value="NZ_ML762451.1"/>
</dbReference>
<gene>
    <name evidence="11" type="primary">tenA</name>
    <name evidence="11" type="ORF">F9U64_20305</name>
</gene>
<evidence type="ECO:0000313" key="11">
    <source>
        <dbReference type="EMBL" id="KAB8126286.1"/>
    </source>
</evidence>
<dbReference type="InterPro" id="IPR004305">
    <property type="entry name" value="Thiaminase-2/PQQC"/>
</dbReference>
<dbReference type="Proteomes" id="UP000480246">
    <property type="component" value="Unassembled WGS sequence"/>
</dbReference>
<keyword evidence="9" id="KW-0378">Hydrolase</keyword>
<dbReference type="InterPro" id="IPR016084">
    <property type="entry name" value="Haem_Oase-like_multi-hlx"/>
</dbReference>